<comment type="similarity">
    <text evidence="2">Belongs to the TamA family.</text>
</comment>
<comment type="caution">
    <text evidence="14">The sequence shown here is derived from an EMBL/GenBank/DDBJ whole genome shotgun (WGS) entry which is preliminary data.</text>
</comment>
<keyword evidence="15" id="KW-1185">Reference proteome</keyword>
<evidence type="ECO:0000256" key="11">
    <source>
        <dbReference type="SAM" id="SignalP"/>
    </source>
</evidence>
<dbReference type="PANTHER" id="PTHR12815">
    <property type="entry name" value="SORTING AND ASSEMBLY MACHINERY SAMM50 PROTEIN FAMILY MEMBER"/>
    <property type="match status" value="1"/>
</dbReference>
<evidence type="ECO:0000313" key="14">
    <source>
        <dbReference type="EMBL" id="TKB49654.1"/>
    </source>
</evidence>
<keyword evidence="8" id="KW-0998">Cell outer membrane</keyword>
<feature type="signal peptide" evidence="11">
    <location>
        <begin position="1"/>
        <end position="27"/>
    </location>
</feature>
<dbReference type="Pfam" id="PF17243">
    <property type="entry name" value="POTRA_TamA_1"/>
    <property type="match status" value="1"/>
</dbReference>
<evidence type="ECO:0000256" key="1">
    <source>
        <dbReference type="ARBA" id="ARBA00004442"/>
    </source>
</evidence>
<evidence type="ECO:0000256" key="2">
    <source>
        <dbReference type="ARBA" id="ARBA00010248"/>
    </source>
</evidence>
<protein>
    <recommendedName>
        <fullName evidence="3">Translocation and assembly module subunit TamA</fullName>
    </recommendedName>
    <alternativeName>
        <fullName evidence="9">Autotransporter assembly factor TamA</fullName>
    </alternativeName>
</protein>
<dbReference type="InterPro" id="IPR035243">
    <property type="entry name" value="TamA_POTRA_Dom_1"/>
</dbReference>
<evidence type="ECO:0000256" key="8">
    <source>
        <dbReference type="ARBA" id="ARBA00023237"/>
    </source>
</evidence>
<dbReference type="InterPro" id="IPR000184">
    <property type="entry name" value="Bac_surfAg_D15"/>
</dbReference>
<dbReference type="EMBL" id="SWCJ01000025">
    <property type="protein sequence ID" value="TKB49654.1"/>
    <property type="molecule type" value="Genomic_DNA"/>
</dbReference>
<evidence type="ECO:0000259" key="12">
    <source>
        <dbReference type="Pfam" id="PF01103"/>
    </source>
</evidence>
<dbReference type="Gene3D" id="2.40.160.50">
    <property type="entry name" value="membrane protein fhac: a member of the omp85/tpsb transporter family"/>
    <property type="match status" value="1"/>
</dbReference>
<dbReference type="InterPro" id="IPR039910">
    <property type="entry name" value="D15-like"/>
</dbReference>
<dbReference type="Pfam" id="PF01103">
    <property type="entry name" value="Omp85"/>
    <property type="match status" value="1"/>
</dbReference>
<sequence length="604" mass="67878">MTFWRQLKPNLWLAALFILLSMNLAHAEDSERPRLLKKREKAPEPLVQLAIRGASDRITANIEAYLTPLPTTAAERRAFVFTLEKQAQQALEALGYYNAELSLVVEQDSEIWPINLEVKPGPQVHYRFVMIWVEGEASGDPELGKVLENSAIAPGKPLHHGQYQTLKNSILSEALVRGYFDGKFVQSSLEVDRDQNLADVTLVFDSGERYLLGEVRFNEFDLEPELLEALIPFEPGQAYTSDAIASFNSSLLESGYFGDLRVLPLVDKAEQQRIPIDVQLSAASRHTVDLGVGYTTDNGPRATTTWRTPKINRAGHSQQLTLELSKNPQLNWVYRIPLEHPTQDQLLFNAVIDQDQYGDIDSEQYGLRVARQTHLGGGWVREYYLRWIQEQWKAVGQDFDAQLLLPGISWSKTKRWGSPLDPRRGFRQSYSIEHADTIWGADTRITQARSQLKWIDTPFAGHRFVLRADLGASQVDNAELLDLPPSMRFFAGGDISIRGFGYQSLGPKEETINDQGETVSLVVGGRYLMVGSAEYQYYLSDSWRVATFIDAGNAFNTQDFSPVYSVGIGLHWISPVGPIKADFGYGISEDDPPFRLHLTIGSGL</sequence>
<dbReference type="Gene3D" id="3.10.20.310">
    <property type="entry name" value="membrane protein fhac"/>
    <property type="match status" value="3"/>
</dbReference>
<proteinExistence type="inferred from homology"/>
<name>A0A4U1BEZ1_9GAMM</name>
<evidence type="ECO:0000256" key="6">
    <source>
        <dbReference type="ARBA" id="ARBA00022729"/>
    </source>
</evidence>
<comment type="subunit">
    <text evidence="10">Interacts with TamB to form the translocation and assembly module (TAM).</text>
</comment>
<reference evidence="14 15" key="1">
    <citation type="submission" date="2019-04" db="EMBL/GenBank/DDBJ databases">
        <authorList>
            <person name="Hwang J.C."/>
        </authorList>
    </citation>
    <scope>NUCLEOTIDE SEQUENCE [LARGE SCALE GENOMIC DNA]</scope>
    <source>
        <strain evidence="14 15">IMCC35002</strain>
    </source>
</reference>
<accession>A0A4U1BEZ1</accession>
<comment type="subcellular location">
    <subcellularLocation>
        <location evidence="1">Cell outer membrane</location>
    </subcellularLocation>
</comment>
<feature type="chain" id="PRO_5020319393" description="Translocation and assembly module subunit TamA" evidence="11">
    <location>
        <begin position="28"/>
        <end position="604"/>
    </location>
</feature>
<evidence type="ECO:0000256" key="9">
    <source>
        <dbReference type="ARBA" id="ARBA00033063"/>
    </source>
</evidence>
<gene>
    <name evidence="14" type="ORF">FCL42_20120</name>
</gene>
<organism evidence="14 15">
    <name type="scientific">Ferrimonas aestuarii</name>
    <dbReference type="NCBI Taxonomy" id="2569539"/>
    <lineage>
        <taxon>Bacteria</taxon>
        <taxon>Pseudomonadati</taxon>
        <taxon>Pseudomonadota</taxon>
        <taxon>Gammaproteobacteria</taxon>
        <taxon>Alteromonadales</taxon>
        <taxon>Ferrimonadaceae</taxon>
        <taxon>Ferrimonas</taxon>
    </lineage>
</organism>
<evidence type="ECO:0000256" key="5">
    <source>
        <dbReference type="ARBA" id="ARBA00022692"/>
    </source>
</evidence>
<dbReference type="PANTHER" id="PTHR12815:SF47">
    <property type="entry name" value="TRANSLOCATION AND ASSEMBLY MODULE SUBUNIT TAMA"/>
    <property type="match status" value="1"/>
</dbReference>
<dbReference type="AlphaFoldDB" id="A0A4U1BEZ1"/>
<dbReference type="Proteomes" id="UP000305675">
    <property type="component" value="Unassembled WGS sequence"/>
</dbReference>
<dbReference type="GO" id="GO:0009306">
    <property type="term" value="P:protein secretion"/>
    <property type="evidence" value="ECO:0007669"/>
    <property type="project" value="TreeGrafter"/>
</dbReference>
<evidence type="ECO:0000256" key="3">
    <source>
        <dbReference type="ARBA" id="ARBA00015419"/>
    </source>
</evidence>
<keyword evidence="4" id="KW-1134">Transmembrane beta strand</keyword>
<keyword evidence="6 11" id="KW-0732">Signal</keyword>
<keyword evidence="7" id="KW-0472">Membrane</keyword>
<dbReference type="GO" id="GO:0009279">
    <property type="term" value="C:cell outer membrane"/>
    <property type="evidence" value="ECO:0007669"/>
    <property type="project" value="UniProtKB-SubCell"/>
</dbReference>
<dbReference type="OrthoDB" id="9803054at2"/>
<evidence type="ECO:0000256" key="7">
    <source>
        <dbReference type="ARBA" id="ARBA00023136"/>
    </source>
</evidence>
<evidence type="ECO:0000259" key="13">
    <source>
        <dbReference type="Pfam" id="PF17243"/>
    </source>
</evidence>
<dbReference type="RefSeq" id="WP_136865227.1">
    <property type="nucleotide sequence ID" value="NZ_SWCJ01000025.1"/>
</dbReference>
<keyword evidence="5" id="KW-0812">Transmembrane</keyword>
<evidence type="ECO:0000256" key="10">
    <source>
        <dbReference type="ARBA" id="ARBA00093548"/>
    </source>
</evidence>
<dbReference type="GO" id="GO:0097347">
    <property type="term" value="C:TAM protein secretion complex"/>
    <property type="evidence" value="ECO:0007669"/>
    <property type="project" value="TreeGrafter"/>
</dbReference>
<evidence type="ECO:0000256" key="4">
    <source>
        <dbReference type="ARBA" id="ARBA00022452"/>
    </source>
</evidence>
<feature type="domain" description="TamA POTRA" evidence="13">
    <location>
        <begin position="49"/>
        <end position="120"/>
    </location>
</feature>
<evidence type="ECO:0000313" key="15">
    <source>
        <dbReference type="Proteomes" id="UP000305675"/>
    </source>
</evidence>
<feature type="domain" description="Bacterial surface antigen (D15)" evidence="12">
    <location>
        <begin position="297"/>
        <end position="601"/>
    </location>
</feature>